<accession>A0ABR7XH59</accession>
<proteinExistence type="predicted"/>
<dbReference type="InterPro" id="IPR024775">
    <property type="entry name" value="DinB-like"/>
</dbReference>
<gene>
    <name evidence="2" type="ORF">H9Q13_10650</name>
</gene>
<comment type="caution">
    <text evidence="2">The sequence shown here is derived from an EMBL/GenBank/DDBJ whole genome shotgun (WGS) entry which is preliminary data.</text>
</comment>
<evidence type="ECO:0000313" key="2">
    <source>
        <dbReference type="EMBL" id="MBD1397627.1"/>
    </source>
</evidence>
<evidence type="ECO:0000259" key="1">
    <source>
        <dbReference type="Pfam" id="PF12867"/>
    </source>
</evidence>
<sequence>MNPFLEAQYLKLEESRNRLLDELDGLDEDLLNMPPVEGKWSVNQIIAHLIQVEQLTNSYIQRKVQKQDSLENRSLRHSFRSLLLKLALNTGMKFKAPEAVANVPEKSTLSSLRNQWNACRYQLEDTLTELPPELMNKCVFKHPYAGPLSISQTLTFLQDHFLHHARQIAHLRQHLLR</sequence>
<name>A0ABR7XH59_9BACT</name>
<keyword evidence="3" id="KW-1185">Reference proteome</keyword>
<reference evidence="2 3" key="1">
    <citation type="submission" date="2020-09" db="EMBL/GenBank/DDBJ databases">
        <title>Genome sequencing and assembly of Pontibacter sp.</title>
        <authorList>
            <person name="Chhetri G."/>
        </authorList>
    </citation>
    <scope>NUCLEOTIDE SEQUENCE [LARGE SCALE GENOMIC DNA]</scope>
    <source>
        <strain evidence="2 3">JH31</strain>
    </source>
</reference>
<dbReference type="Gene3D" id="1.20.120.450">
    <property type="entry name" value="dinb family like domain"/>
    <property type="match status" value="1"/>
</dbReference>
<dbReference type="InterPro" id="IPR034660">
    <property type="entry name" value="DinB/YfiT-like"/>
</dbReference>
<dbReference type="RefSeq" id="WP_191183783.1">
    <property type="nucleotide sequence ID" value="NZ_JACXAJ010000004.1"/>
</dbReference>
<protein>
    <submittedName>
        <fullName evidence="2">DinB family protein</fullName>
    </submittedName>
</protein>
<dbReference type="Pfam" id="PF12867">
    <property type="entry name" value="DinB_2"/>
    <property type="match status" value="1"/>
</dbReference>
<dbReference type="EMBL" id="JACXAJ010000004">
    <property type="protein sequence ID" value="MBD1397627.1"/>
    <property type="molecule type" value="Genomic_DNA"/>
</dbReference>
<evidence type="ECO:0000313" key="3">
    <source>
        <dbReference type="Proteomes" id="UP000625551"/>
    </source>
</evidence>
<feature type="domain" description="DinB-like" evidence="1">
    <location>
        <begin position="12"/>
        <end position="168"/>
    </location>
</feature>
<organism evidence="2 3">
    <name type="scientific">Pontibacter aquaedesilientis</name>
    <dbReference type="NCBI Taxonomy" id="2766980"/>
    <lineage>
        <taxon>Bacteria</taxon>
        <taxon>Pseudomonadati</taxon>
        <taxon>Bacteroidota</taxon>
        <taxon>Cytophagia</taxon>
        <taxon>Cytophagales</taxon>
        <taxon>Hymenobacteraceae</taxon>
        <taxon>Pontibacter</taxon>
    </lineage>
</organism>
<dbReference type="SUPFAM" id="SSF109854">
    <property type="entry name" value="DinB/YfiT-like putative metalloenzymes"/>
    <property type="match status" value="1"/>
</dbReference>
<dbReference type="Proteomes" id="UP000625551">
    <property type="component" value="Unassembled WGS sequence"/>
</dbReference>